<dbReference type="EMBL" id="JABBWD010000096">
    <property type="protein sequence ID" value="KAG1766360.1"/>
    <property type="molecule type" value="Genomic_DNA"/>
</dbReference>
<evidence type="ECO:0000313" key="1">
    <source>
        <dbReference type="EMBL" id="KAG1766360.1"/>
    </source>
</evidence>
<dbReference type="OrthoDB" id="10509362at2759"/>
<gene>
    <name evidence="1" type="ORF">EV702DRAFT_792664</name>
</gene>
<organism evidence="1 2">
    <name type="scientific">Suillus placidus</name>
    <dbReference type="NCBI Taxonomy" id="48579"/>
    <lineage>
        <taxon>Eukaryota</taxon>
        <taxon>Fungi</taxon>
        <taxon>Dikarya</taxon>
        <taxon>Basidiomycota</taxon>
        <taxon>Agaricomycotina</taxon>
        <taxon>Agaricomycetes</taxon>
        <taxon>Agaricomycetidae</taxon>
        <taxon>Boletales</taxon>
        <taxon>Suillineae</taxon>
        <taxon>Suillaceae</taxon>
        <taxon>Suillus</taxon>
    </lineage>
</organism>
<evidence type="ECO:0000313" key="2">
    <source>
        <dbReference type="Proteomes" id="UP000714275"/>
    </source>
</evidence>
<comment type="caution">
    <text evidence="1">The sequence shown here is derived from an EMBL/GenBank/DDBJ whole genome shotgun (WGS) entry which is preliminary data.</text>
</comment>
<proteinExistence type="predicted"/>
<dbReference type="AlphaFoldDB" id="A0A9P6ZHD1"/>
<keyword evidence="2" id="KW-1185">Reference proteome</keyword>
<accession>A0A9P6ZHD1</accession>
<protein>
    <submittedName>
        <fullName evidence="1">Uncharacterized protein</fullName>
    </submittedName>
</protein>
<name>A0A9P6ZHD1_9AGAM</name>
<sequence>MSPLVKPTVSSFPLKLQMRFWCYREVSALAVKNLRSGEFLKLCIAPCILLFTALASPRFLPHSHALYYSINLFYNSRPTTGATFIAYHCSLVSFALNTWTFRETTIPHSIVANCYEYTQTQHCRHVDISAPFFFVSDHVPTTLLIHSVNFQFL</sequence>
<dbReference type="Proteomes" id="UP000714275">
    <property type="component" value="Unassembled WGS sequence"/>
</dbReference>
<reference evidence="1" key="1">
    <citation type="journal article" date="2020" name="New Phytol.">
        <title>Comparative genomics reveals dynamic genome evolution in host specialist ectomycorrhizal fungi.</title>
        <authorList>
            <person name="Lofgren L.A."/>
            <person name="Nguyen N.H."/>
            <person name="Vilgalys R."/>
            <person name="Ruytinx J."/>
            <person name="Liao H.L."/>
            <person name="Branco S."/>
            <person name="Kuo A."/>
            <person name="LaButti K."/>
            <person name="Lipzen A."/>
            <person name="Andreopoulos W."/>
            <person name="Pangilinan J."/>
            <person name="Riley R."/>
            <person name="Hundley H."/>
            <person name="Na H."/>
            <person name="Barry K."/>
            <person name="Grigoriev I.V."/>
            <person name="Stajich J.E."/>
            <person name="Kennedy P.G."/>
        </authorList>
    </citation>
    <scope>NUCLEOTIDE SEQUENCE</scope>
    <source>
        <strain evidence="1">DOB743</strain>
    </source>
</reference>